<dbReference type="InterPro" id="IPR027417">
    <property type="entry name" value="P-loop_NTPase"/>
</dbReference>
<dbReference type="Pfam" id="PF00005">
    <property type="entry name" value="ABC_tran"/>
    <property type="match status" value="1"/>
</dbReference>
<accession>A0ABP6VZF2</accession>
<feature type="domain" description="ABC transporter" evidence="4">
    <location>
        <begin position="24"/>
        <end position="224"/>
    </location>
</feature>
<sequence length="224" mass="24827">MWAYDSRESEAKGVERVSGSQGGADTRGLRLEQVSVGALTAVSLSIAPGEIVCLSGPSGSGKSRLLRAIADLDDHGGEIWLGDVAQAAVKAHRWRGWVMLVPSESPWWAERVDEHFADHRDLARELTDLGLEPGVLGWQVGRLSSGEKQRLALLRACSYGPRALLLDEPTANLDPELTLHTEGWLGRWTRRQRLPVLWVSHDRAQIGRVADRHYHIQGSQLEHR</sequence>
<keyword evidence="1" id="KW-0547">Nucleotide-binding</keyword>
<comment type="caution">
    <text evidence="5">The sequence shown here is derived from an EMBL/GenBank/DDBJ whole genome shotgun (WGS) entry which is preliminary data.</text>
</comment>
<keyword evidence="2 5" id="KW-0067">ATP-binding</keyword>
<dbReference type="SMART" id="SM00382">
    <property type="entry name" value="AAA"/>
    <property type="match status" value="1"/>
</dbReference>
<dbReference type="EMBL" id="BAABCX010000002">
    <property type="protein sequence ID" value="GAA3542133.1"/>
    <property type="molecule type" value="Genomic_DNA"/>
</dbReference>
<dbReference type="GO" id="GO:0005524">
    <property type="term" value="F:ATP binding"/>
    <property type="evidence" value="ECO:0007669"/>
    <property type="project" value="UniProtKB-KW"/>
</dbReference>
<dbReference type="InterPro" id="IPR003593">
    <property type="entry name" value="AAA+_ATPase"/>
</dbReference>
<evidence type="ECO:0000313" key="6">
    <source>
        <dbReference type="Proteomes" id="UP001500795"/>
    </source>
</evidence>
<protein>
    <submittedName>
        <fullName evidence="5">ATP-binding cassette domain-containing protein</fullName>
    </submittedName>
</protein>
<dbReference type="SUPFAM" id="SSF52540">
    <property type="entry name" value="P-loop containing nucleoside triphosphate hydrolases"/>
    <property type="match status" value="1"/>
</dbReference>
<proteinExistence type="predicted"/>
<evidence type="ECO:0000256" key="3">
    <source>
        <dbReference type="SAM" id="MobiDB-lite"/>
    </source>
</evidence>
<name>A0ABP6VZF2_9GAMM</name>
<feature type="region of interest" description="Disordered" evidence="3">
    <location>
        <begin position="1"/>
        <end position="24"/>
    </location>
</feature>
<evidence type="ECO:0000313" key="5">
    <source>
        <dbReference type="EMBL" id="GAA3542133.1"/>
    </source>
</evidence>
<organism evidence="5 6">
    <name type="scientific">Zobellella aerophila</name>
    <dbReference type="NCBI Taxonomy" id="870480"/>
    <lineage>
        <taxon>Bacteria</taxon>
        <taxon>Pseudomonadati</taxon>
        <taxon>Pseudomonadota</taxon>
        <taxon>Gammaproteobacteria</taxon>
        <taxon>Aeromonadales</taxon>
        <taxon>Aeromonadaceae</taxon>
        <taxon>Zobellella</taxon>
    </lineage>
</organism>
<dbReference type="Proteomes" id="UP001500795">
    <property type="component" value="Unassembled WGS sequence"/>
</dbReference>
<dbReference type="Gene3D" id="3.40.50.300">
    <property type="entry name" value="P-loop containing nucleotide triphosphate hydrolases"/>
    <property type="match status" value="1"/>
</dbReference>
<dbReference type="PANTHER" id="PTHR43119">
    <property type="entry name" value="ABC TRANSPORT PROTEIN ATP-BINDING COMPONENT-RELATED"/>
    <property type="match status" value="1"/>
</dbReference>
<keyword evidence="6" id="KW-1185">Reference proteome</keyword>
<dbReference type="InterPro" id="IPR003439">
    <property type="entry name" value="ABC_transporter-like_ATP-bd"/>
</dbReference>
<gene>
    <name evidence="5" type="ORF">GCM10022394_22640</name>
</gene>
<feature type="compositionally biased region" description="Basic and acidic residues" evidence="3">
    <location>
        <begin position="1"/>
        <end position="15"/>
    </location>
</feature>
<evidence type="ECO:0000256" key="1">
    <source>
        <dbReference type="ARBA" id="ARBA00022741"/>
    </source>
</evidence>
<evidence type="ECO:0000256" key="2">
    <source>
        <dbReference type="ARBA" id="ARBA00022840"/>
    </source>
</evidence>
<evidence type="ECO:0000259" key="4">
    <source>
        <dbReference type="PROSITE" id="PS50893"/>
    </source>
</evidence>
<dbReference type="PROSITE" id="PS50893">
    <property type="entry name" value="ABC_TRANSPORTER_2"/>
    <property type="match status" value="1"/>
</dbReference>
<reference evidence="6" key="1">
    <citation type="journal article" date="2019" name="Int. J. Syst. Evol. Microbiol.">
        <title>The Global Catalogue of Microorganisms (GCM) 10K type strain sequencing project: providing services to taxonomists for standard genome sequencing and annotation.</title>
        <authorList>
            <consortium name="The Broad Institute Genomics Platform"/>
            <consortium name="The Broad Institute Genome Sequencing Center for Infectious Disease"/>
            <person name="Wu L."/>
            <person name="Ma J."/>
        </authorList>
    </citation>
    <scope>NUCLEOTIDE SEQUENCE [LARGE SCALE GENOMIC DNA]</scope>
    <source>
        <strain evidence="6">JCM 17110</strain>
    </source>
</reference>
<dbReference type="PANTHER" id="PTHR43119:SF1">
    <property type="entry name" value="ABC TRANSPORTER DOMAIN-CONTAINING PROTEIN"/>
    <property type="match status" value="1"/>
</dbReference>